<evidence type="ECO:0000313" key="9">
    <source>
        <dbReference type="EMBL" id="CAH2044406.1"/>
    </source>
</evidence>
<keyword evidence="3" id="KW-0328">Glycosyltransferase</keyword>
<dbReference type="AlphaFoldDB" id="A0AAU9RJP2"/>
<evidence type="ECO:0000256" key="4">
    <source>
        <dbReference type="ARBA" id="ARBA00022679"/>
    </source>
</evidence>
<comment type="similarity">
    <text evidence="2">Belongs to the glycosyltransferase 47 family.</text>
</comment>
<protein>
    <recommendedName>
        <fullName evidence="8">Exostosin GT47 domain-containing protein</fullName>
    </recommendedName>
</protein>
<proteinExistence type="inferred from homology"/>
<dbReference type="Proteomes" id="UP000836841">
    <property type="component" value="Chromosome 2"/>
</dbReference>
<evidence type="ECO:0000256" key="5">
    <source>
        <dbReference type="ARBA" id="ARBA00022968"/>
    </source>
</evidence>
<gene>
    <name evidence="9" type="ORF">TAV2_LOCUS5783</name>
</gene>
<dbReference type="PANTHER" id="PTHR11062">
    <property type="entry name" value="EXOSTOSIN HEPARAN SULFATE GLYCOSYLTRANSFERASE -RELATED"/>
    <property type="match status" value="1"/>
</dbReference>
<evidence type="ECO:0000256" key="2">
    <source>
        <dbReference type="ARBA" id="ARBA00010271"/>
    </source>
</evidence>
<accession>A0AAU9RJP2</accession>
<keyword evidence="5" id="KW-0735">Signal-anchor</keyword>
<dbReference type="PANTHER" id="PTHR11062:SF337">
    <property type="entry name" value="OS04G0109900 PROTEIN"/>
    <property type="match status" value="1"/>
</dbReference>
<evidence type="ECO:0000313" key="10">
    <source>
        <dbReference type="Proteomes" id="UP000836841"/>
    </source>
</evidence>
<dbReference type="InterPro" id="IPR004263">
    <property type="entry name" value="Exostosin"/>
</dbReference>
<keyword evidence="7" id="KW-1133">Transmembrane helix</keyword>
<dbReference type="GO" id="GO:0000139">
    <property type="term" value="C:Golgi membrane"/>
    <property type="evidence" value="ECO:0007669"/>
    <property type="project" value="UniProtKB-SubCell"/>
</dbReference>
<evidence type="ECO:0000259" key="8">
    <source>
        <dbReference type="Pfam" id="PF03016"/>
    </source>
</evidence>
<dbReference type="EMBL" id="OU466858">
    <property type="protein sequence ID" value="CAH2044406.1"/>
    <property type="molecule type" value="Genomic_DNA"/>
</dbReference>
<dbReference type="InterPro" id="IPR040911">
    <property type="entry name" value="Exostosin_GT47"/>
</dbReference>
<reference evidence="9 10" key="1">
    <citation type="submission" date="2022-03" db="EMBL/GenBank/DDBJ databases">
        <authorList>
            <person name="Nunn A."/>
            <person name="Chopra R."/>
            <person name="Nunn A."/>
            <person name="Contreras Garrido A."/>
        </authorList>
    </citation>
    <scope>NUCLEOTIDE SEQUENCE [LARGE SCALE GENOMIC DNA]</scope>
</reference>
<keyword evidence="10" id="KW-1185">Reference proteome</keyword>
<keyword evidence="4" id="KW-0808">Transferase</keyword>
<evidence type="ECO:0000256" key="1">
    <source>
        <dbReference type="ARBA" id="ARBA00004323"/>
    </source>
</evidence>
<organism evidence="9 10">
    <name type="scientific">Thlaspi arvense</name>
    <name type="common">Field penny-cress</name>
    <dbReference type="NCBI Taxonomy" id="13288"/>
    <lineage>
        <taxon>Eukaryota</taxon>
        <taxon>Viridiplantae</taxon>
        <taxon>Streptophyta</taxon>
        <taxon>Embryophyta</taxon>
        <taxon>Tracheophyta</taxon>
        <taxon>Spermatophyta</taxon>
        <taxon>Magnoliopsida</taxon>
        <taxon>eudicotyledons</taxon>
        <taxon>Gunneridae</taxon>
        <taxon>Pentapetalae</taxon>
        <taxon>rosids</taxon>
        <taxon>malvids</taxon>
        <taxon>Brassicales</taxon>
        <taxon>Brassicaceae</taxon>
        <taxon>Thlaspideae</taxon>
        <taxon>Thlaspi</taxon>
    </lineage>
</organism>
<keyword evidence="7" id="KW-0812">Transmembrane</keyword>
<feature type="domain" description="Exostosin GT47" evidence="8">
    <location>
        <begin position="216"/>
        <end position="501"/>
    </location>
</feature>
<comment type="subcellular location">
    <subcellularLocation>
        <location evidence="1">Golgi apparatus membrane</location>
        <topology evidence="1">Single-pass type II membrane protein</topology>
    </subcellularLocation>
</comment>
<keyword evidence="7" id="KW-0472">Membrane</keyword>
<evidence type="ECO:0000256" key="7">
    <source>
        <dbReference type="SAM" id="Phobius"/>
    </source>
</evidence>
<name>A0AAU9RJP2_THLAR</name>
<dbReference type="Pfam" id="PF03016">
    <property type="entry name" value="Exostosin_GT47"/>
    <property type="match status" value="1"/>
</dbReference>
<keyword evidence="6" id="KW-0333">Golgi apparatus</keyword>
<sequence>MDEFQRRYTRFGFISICFGSIALVSLISRCSTSFFDNSLQKSQFSFPETELRRIVYNAGEENRVVDSRDVSQQILSVRSSNTSVSVFFISLPLSLVSAIKQKFSPARNFPIQSTLFVTDFQISKSSFPFDSSFRFVKFKLSTKIHLNVVLNQLQKTPKKLSRRSMVEQGLSKARTSILEASSSSSSDRNATLFNIDLPNPEVYRNPSALYRSYLEMEKRFKVYVYEEGEPPLAHAGPCKSVYAIEGRFIMEMEKTKAKFRTYDPDQAHVYFLPFSVTWLVKYLYDDNLNAEPLRTFASDYIRLISTNHPFWNRSSGADHFMLACHDWGPLTSKANDDLFNKSIRVMCNANSSEGFNPTKDATLPEIKLYGGEVDPKLRFSKSLMASPRPHLGFFAGGVHGPVRPILLEHWKQRDPEMPVFEYLPKHLNYYDFMRSSKFCLCPSGYEVASPRLTEAIYAECIPVILSVNFVLPFVDVLRWDTFSVQVDVSEIPRLKEILMSISDEKYERLKRNLRYVRRHFELNDPPRRFDAFHMTLHSIWLRRLNLKLT</sequence>
<evidence type="ECO:0000256" key="6">
    <source>
        <dbReference type="ARBA" id="ARBA00023034"/>
    </source>
</evidence>
<dbReference type="GO" id="GO:0016757">
    <property type="term" value="F:glycosyltransferase activity"/>
    <property type="evidence" value="ECO:0007669"/>
    <property type="project" value="UniProtKB-KW"/>
</dbReference>
<feature type="transmembrane region" description="Helical" evidence="7">
    <location>
        <begin position="12"/>
        <end position="35"/>
    </location>
</feature>
<evidence type="ECO:0000256" key="3">
    <source>
        <dbReference type="ARBA" id="ARBA00022676"/>
    </source>
</evidence>